<dbReference type="AlphaFoldDB" id="A0A4U9RJR5"/>
<evidence type="ECO:0000256" key="3">
    <source>
        <dbReference type="ARBA" id="ARBA00023163"/>
    </source>
</evidence>
<sequence>MNKITMKDIAQIAGVSKATVSMVINNKDKNISKITRDRVLEVCKEMNYTPNAIARSLSTKRTQSIGIIVPDITNPFFAEMCRAIEDSANERKYNVILCNTDNNPYKERDYLKLLISKFIDGVILISHRNDTKSLEILKDNNIPCVLVDRYMGDSKDYYGVFCNEEKGIKEGIHYLYENKKRRKIFFVTGDMELEISKKRLNTFIKFARELGIYNEQLVIEGDFSVKSGIKTTEIILNNNLDFDAIFYSNDLMAIGGIKTLLKRGISIPREVNVLGYDNIQISSLFEPEITTVAQPIYEMGEKSCNFLIDIIEGINIVRRDIVLHSKLIIRNT</sequence>
<evidence type="ECO:0000313" key="5">
    <source>
        <dbReference type="EMBL" id="VTQ92284.1"/>
    </source>
</evidence>
<dbReference type="InterPro" id="IPR010982">
    <property type="entry name" value="Lambda_DNA-bd_dom_sf"/>
</dbReference>
<evidence type="ECO:0000313" key="6">
    <source>
        <dbReference type="Proteomes" id="UP000308489"/>
    </source>
</evidence>
<dbReference type="CDD" id="cd01392">
    <property type="entry name" value="HTH_LacI"/>
    <property type="match status" value="1"/>
</dbReference>
<protein>
    <submittedName>
        <fullName evidence="5">Catabolite control protein A</fullName>
    </submittedName>
</protein>
<dbReference type="PROSITE" id="PS50932">
    <property type="entry name" value="HTH_LACI_2"/>
    <property type="match status" value="1"/>
</dbReference>
<dbReference type="SMART" id="SM00354">
    <property type="entry name" value="HTH_LACI"/>
    <property type="match status" value="1"/>
</dbReference>
<feature type="domain" description="HTH lacI-type" evidence="4">
    <location>
        <begin position="4"/>
        <end position="59"/>
    </location>
</feature>
<dbReference type="EMBL" id="LR590481">
    <property type="protein sequence ID" value="VTQ92284.1"/>
    <property type="molecule type" value="Genomic_DNA"/>
</dbReference>
<dbReference type="OrthoDB" id="369222at2"/>
<dbReference type="Gene3D" id="1.10.260.40">
    <property type="entry name" value="lambda repressor-like DNA-binding domains"/>
    <property type="match status" value="1"/>
</dbReference>
<dbReference type="PROSITE" id="PS00356">
    <property type="entry name" value="HTH_LACI_1"/>
    <property type="match status" value="1"/>
</dbReference>
<dbReference type="Pfam" id="PF00356">
    <property type="entry name" value="LacI"/>
    <property type="match status" value="1"/>
</dbReference>
<proteinExistence type="predicted"/>
<dbReference type="Gene3D" id="3.40.50.2300">
    <property type="match status" value="2"/>
</dbReference>
<accession>A0A4U9RJR5</accession>
<keyword evidence="6" id="KW-1185">Reference proteome</keyword>
<dbReference type="SUPFAM" id="SSF47413">
    <property type="entry name" value="lambda repressor-like DNA-binding domains"/>
    <property type="match status" value="1"/>
</dbReference>
<dbReference type="InterPro" id="IPR046335">
    <property type="entry name" value="LacI/GalR-like_sensor"/>
</dbReference>
<dbReference type="RefSeq" id="WP_138210520.1">
    <property type="nucleotide sequence ID" value="NZ_CBCRUQ010000003.1"/>
</dbReference>
<dbReference type="InterPro" id="IPR028082">
    <property type="entry name" value="Peripla_BP_I"/>
</dbReference>
<reference evidence="5 6" key="1">
    <citation type="submission" date="2019-05" db="EMBL/GenBank/DDBJ databases">
        <authorList>
            <consortium name="Pathogen Informatics"/>
        </authorList>
    </citation>
    <scope>NUCLEOTIDE SEQUENCE [LARGE SCALE GENOMIC DNA]</scope>
    <source>
        <strain evidence="5 6">NCTC503</strain>
    </source>
</reference>
<dbReference type="SUPFAM" id="SSF53822">
    <property type="entry name" value="Periplasmic binding protein-like I"/>
    <property type="match status" value="1"/>
</dbReference>
<dbReference type="Pfam" id="PF13377">
    <property type="entry name" value="Peripla_BP_3"/>
    <property type="match status" value="1"/>
</dbReference>
<evidence type="ECO:0000259" key="4">
    <source>
        <dbReference type="PROSITE" id="PS50932"/>
    </source>
</evidence>
<dbReference type="KEGG" id="hhw:NCTC503_01934"/>
<evidence type="ECO:0000256" key="1">
    <source>
        <dbReference type="ARBA" id="ARBA00023015"/>
    </source>
</evidence>
<keyword evidence="3" id="KW-0804">Transcription</keyword>
<dbReference type="InterPro" id="IPR000843">
    <property type="entry name" value="HTH_LacI"/>
</dbReference>
<dbReference type="GO" id="GO:0003700">
    <property type="term" value="F:DNA-binding transcription factor activity"/>
    <property type="evidence" value="ECO:0007669"/>
    <property type="project" value="TreeGrafter"/>
</dbReference>
<keyword evidence="2" id="KW-0238">DNA-binding</keyword>
<evidence type="ECO:0000256" key="2">
    <source>
        <dbReference type="ARBA" id="ARBA00023125"/>
    </source>
</evidence>
<organism evidence="5 6">
    <name type="scientific">Hathewaya histolytica</name>
    <name type="common">Clostridium histolyticum</name>
    <dbReference type="NCBI Taxonomy" id="1498"/>
    <lineage>
        <taxon>Bacteria</taxon>
        <taxon>Bacillati</taxon>
        <taxon>Bacillota</taxon>
        <taxon>Clostridia</taxon>
        <taxon>Eubacteriales</taxon>
        <taxon>Clostridiaceae</taxon>
        <taxon>Hathewaya</taxon>
    </lineage>
</organism>
<dbReference type="PANTHER" id="PTHR30146">
    <property type="entry name" value="LACI-RELATED TRANSCRIPTIONAL REPRESSOR"/>
    <property type="match status" value="1"/>
</dbReference>
<dbReference type="Proteomes" id="UP000308489">
    <property type="component" value="Chromosome 1"/>
</dbReference>
<dbReference type="CDD" id="cd06267">
    <property type="entry name" value="PBP1_LacI_sugar_binding-like"/>
    <property type="match status" value="1"/>
</dbReference>
<keyword evidence="1" id="KW-0805">Transcription regulation</keyword>
<dbReference type="GO" id="GO:0000976">
    <property type="term" value="F:transcription cis-regulatory region binding"/>
    <property type="evidence" value="ECO:0007669"/>
    <property type="project" value="TreeGrafter"/>
</dbReference>
<dbReference type="PRINTS" id="PR00036">
    <property type="entry name" value="HTHLACI"/>
</dbReference>
<name>A0A4U9RJR5_HATHI</name>
<gene>
    <name evidence="5" type="primary">ccpA_2</name>
    <name evidence="5" type="ORF">NCTC503_01934</name>
</gene>
<dbReference type="PANTHER" id="PTHR30146:SF109">
    <property type="entry name" value="HTH-TYPE TRANSCRIPTIONAL REGULATOR GALS"/>
    <property type="match status" value="1"/>
</dbReference>